<name>A0ABT1S5P1_9FIRM</name>
<gene>
    <name evidence="17" type="ORF">NE686_01640</name>
</gene>
<evidence type="ECO:0000259" key="15">
    <source>
        <dbReference type="SMART" id="SM00382"/>
    </source>
</evidence>
<dbReference type="Gene3D" id="3.40.50.300">
    <property type="entry name" value="P-loop containing nucleotide triphosphate hydrolases"/>
    <property type="match status" value="1"/>
</dbReference>
<organism evidence="17 18">
    <name type="scientific">Tissierella carlieri</name>
    <dbReference type="NCBI Taxonomy" id="689904"/>
    <lineage>
        <taxon>Bacteria</taxon>
        <taxon>Bacillati</taxon>
        <taxon>Bacillota</taxon>
        <taxon>Tissierellia</taxon>
        <taxon>Tissierellales</taxon>
        <taxon>Tissierellaceae</taxon>
        <taxon>Tissierella</taxon>
    </lineage>
</organism>
<sequence>MKIKKYVGQTAHEAMLKLKMELGPDAVVLNTKTIRPKGLFKYFKKPLVEITAAFEDKDLLNKNTISKYENKLNSINEELVELRNLVMNISVNKNEDEFFSPILKKFYNTIVNNGVDPEIAIELFKKMNSKINLEEKDNDTIERIVRFNLAEGLGSPGSIIVNEDQKVIFFIGPTGVGKTTTLAKIAANFVLKNKYDIGLITSDTYRIAAVEQLKIYSDILQLPLEIAYNKEEMIKAIDHFRNKDIILVDTAGRNHNDLGQVEELKEMLNTVKKKEVFLLVSATTDYKVLESVIDKYNFLDDYKLIITKIDEAENYGNILNIKHIANKELSYFTTGQNVPDDIQIIDVENIVKKLIEENNND</sequence>
<evidence type="ECO:0000256" key="5">
    <source>
        <dbReference type="ARBA" id="ARBA00022475"/>
    </source>
</evidence>
<evidence type="ECO:0000313" key="18">
    <source>
        <dbReference type="Proteomes" id="UP001524478"/>
    </source>
</evidence>
<dbReference type="EMBL" id="JANGAC010000001">
    <property type="protein sequence ID" value="MCQ4921775.1"/>
    <property type="molecule type" value="Genomic_DNA"/>
</dbReference>
<keyword evidence="17" id="KW-0969">Cilium</keyword>
<dbReference type="RefSeq" id="WP_256310231.1">
    <property type="nucleotide sequence ID" value="NZ_JANGAC010000001.1"/>
</dbReference>
<evidence type="ECO:0000256" key="12">
    <source>
        <dbReference type="ARBA" id="ARBA00025337"/>
    </source>
</evidence>
<protein>
    <recommendedName>
        <fullName evidence="3">Flagellar biosynthesis protein FlhF</fullName>
    </recommendedName>
    <alternativeName>
        <fullName evidence="13">Flagella-associated GTP-binding protein</fullName>
    </alternativeName>
</protein>
<keyword evidence="17" id="KW-0966">Cell projection</keyword>
<proteinExistence type="inferred from homology"/>
<dbReference type="CDD" id="cd17873">
    <property type="entry name" value="FlhF"/>
    <property type="match status" value="1"/>
</dbReference>
<evidence type="ECO:0000259" key="16">
    <source>
        <dbReference type="SMART" id="SM00962"/>
    </source>
</evidence>
<dbReference type="InterPro" id="IPR003593">
    <property type="entry name" value="AAA+_ATPase"/>
</dbReference>
<reference evidence="17 18" key="1">
    <citation type="submission" date="2022-06" db="EMBL/GenBank/DDBJ databases">
        <title>Isolation of gut microbiota from human fecal samples.</title>
        <authorList>
            <person name="Pamer E.G."/>
            <person name="Barat B."/>
            <person name="Waligurski E."/>
            <person name="Medina S."/>
            <person name="Paddock L."/>
            <person name="Mostad J."/>
        </authorList>
    </citation>
    <scope>NUCLEOTIDE SEQUENCE [LARGE SCALE GENOMIC DNA]</scope>
    <source>
        <strain evidence="17 18">DFI.7.95</strain>
    </source>
</reference>
<feature type="coiled-coil region" evidence="14">
    <location>
        <begin position="65"/>
        <end position="92"/>
    </location>
</feature>
<dbReference type="SMART" id="SM00382">
    <property type="entry name" value="AAA"/>
    <property type="match status" value="1"/>
</dbReference>
<dbReference type="PANTHER" id="PTHR43134">
    <property type="entry name" value="SIGNAL RECOGNITION PARTICLE RECEPTOR SUBUNIT ALPHA"/>
    <property type="match status" value="1"/>
</dbReference>
<dbReference type="InterPro" id="IPR027417">
    <property type="entry name" value="P-loop_NTPase"/>
</dbReference>
<evidence type="ECO:0000256" key="14">
    <source>
        <dbReference type="SAM" id="Coils"/>
    </source>
</evidence>
<keyword evidence="8" id="KW-0653">Protein transport</keyword>
<keyword evidence="7" id="KW-1005">Bacterial flagellum biogenesis</keyword>
<comment type="subcellular location">
    <subcellularLocation>
        <location evidence="1">Cell membrane</location>
        <topology evidence="1">Peripheral membrane protein</topology>
        <orientation evidence="1">Cytoplasmic side</orientation>
    </subcellularLocation>
</comment>
<accession>A0ABT1S5P1</accession>
<evidence type="ECO:0000256" key="1">
    <source>
        <dbReference type="ARBA" id="ARBA00004413"/>
    </source>
</evidence>
<keyword evidence="11" id="KW-1006">Bacterial flagellum protein export</keyword>
<evidence type="ECO:0000256" key="11">
    <source>
        <dbReference type="ARBA" id="ARBA00023225"/>
    </source>
</evidence>
<keyword evidence="18" id="KW-1185">Reference proteome</keyword>
<comment type="caution">
    <text evidence="17">The sequence shown here is derived from an EMBL/GenBank/DDBJ whole genome shotgun (WGS) entry which is preliminary data.</text>
</comment>
<keyword evidence="6" id="KW-0547">Nucleotide-binding</keyword>
<dbReference type="Pfam" id="PF00448">
    <property type="entry name" value="SRP54"/>
    <property type="match status" value="1"/>
</dbReference>
<feature type="domain" description="AAA+ ATPase" evidence="15">
    <location>
        <begin position="164"/>
        <end position="310"/>
    </location>
</feature>
<evidence type="ECO:0000256" key="8">
    <source>
        <dbReference type="ARBA" id="ARBA00022927"/>
    </source>
</evidence>
<evidence type="ECO:0000256" key="2">
    <source>
        <dbReference type="ARBA" id="ARBA00008531"/>
    </source>
</evidence>
<comment type="similarity">
    <text evidence="2">Belongs to the GTP-binding SRP family.</text>
</comment>
<dbReference type="PANTHER" id="PTHR43134:SF3">
    <property type="entry name" value="FLAGELLAR BIOSYNTHESIS PROTEIN FLHF"/>
    <property type="match status" value="1"/>
</dbReference>
<evidence type="ECO:0000256" key="4">
    <source>
        <dbReference type="ARBA" id="ARBA00022448"/>
    </source>
</evidence>
<keyword evidence="4" id="KW-0813">Transport</keyword>
<keyword evidence="17" id="KW-0282">Flagellum</keyword>
<keyword evidence="14" id="KW-0175">Coiled coil</keyword>
<dbReference type="SUPFAM" id="SSF52540">
    <property type="entry name" value="P-loop containing nucleoside triphosphate hydrolases"/>
    <property type="match status" value="1"/>
</dbReference>
<keyword evidence="10" id="KW-0472">Membrane</keyword>
<evidence type="ECO:0000256" key="7">
    <source>
        <dbReference type="ARBA" id="ARBA00022795"/>
    </source>
</evidence>
<evidence type="ECO:0000256" key="13">
    <source>
        <dbReference type="ARBA" id="ARBA00030866"/>
    </source>
</evidence>
<dbReference type="Proteomes" id="UP001524478">
    <property type="component" value="Unassembled WGS sequence"/>
</dbReference>
<keyword evidence="9" id="KW-0342">GTP-binding</keyword>
<dbReference type="SMART" id="SM00962">
    <property type="entry name" value="SRP54"/>
    <property type="match status" value="1"/>
</dbReference>
<dbReference type="InterPro" id="IPR047040">
    <property type="entry name" value="FlhF__GTPase_dom"/>
</dbReference>
<feature type="domain" description="SRP54-type proteins GTP-binding" evidence="16">
    <location>
        <begin position="165"/>
        <end position="356"/>
    </location>
</feature>
<evidence type="ECO:0000256" key="10">
    <source>
        <dbReference type="ARBA" id="ARBA00023136"/>
    </source>
</evidence>
<evidence type="ECO:0000256" key="3">
    <source>
        <dbReference type="ARBA" id="ARBA00014919"/>
    </source>
</evidence>
<keyword evidence="5" id="KW-1003">Cell membrane</keyword>
<evidence type="ECO:0000256" key="6">
    <source>
        <dbReference type="ARBA" id="ARBA00022741"/>
    </source>
</evidence>
<evidence type="ECO:0000313" key="17">
    <source>
        <dbReference type="EMBL" id="MCQ4921775.1"/>
    </source>
</evidence>
<dbReference type="Gene3D" id="1.20.120.1380">
    <property type="entry name" value="Flagellar FlhF biosynthesis protein, N domain"/>
    <property type="match status" value="1"/>
</dbReference>
<dbReference type="InterPro" id="IPR000897">
    <property type="entry name" value="SRP54_GTPase_dom"/>
</dbReference>
<comment type="function">
    <text evidence="12">Necessary for flagellar biosynthesis. May be involved in translocation of the flagellum.</text>
</comment>
<evidence type="ECO:0000256" key="9">
    <source>
        <dbReference type="ARBA" id="ARBA00023134"/>
    </source>
</evidence>